<dbReference type="InterPro" id="IPR036770">
    <property type="entry name" value="Ankyrin_rpt-contain_sf"/>
</dbReference>
<feature type="region of interest" description="Disordered" evidence="4">
    <location>
        <begin position="1"/>
        <end position="28"/>
    </location>
</feature>
<dbReference type="PROSITE" id="PS50297">
    <property type="entry name" value="ANK_REP_REGION"/>
    <property type="match status" value="1"/>
</dbReference>
<evidence type="ECO:0000256" key="2">
    <source>
        <dbReference type="ARBA" id="ARBA00023043"/>
    </source>
</evidence>
<dbReference type="Proteomes" id="UP001600064">
    <property type="component" value="Unassembled WGS sequence"/>
</dbReference>
<feature type="compositionally biased region" description="Low complexity" evidence="4">
    <location>
        <begin position="1"/>
        <end position="13"/>
    </location>
</feature>
<dbReference type="PROSITE" id="PS50088">
    <property type="entry name" value="ANK_REPEAT"/>
    <property type="match status" value="1"/>
</dbReference>
<proteinExistence type="predicted"/>
<dbReference type="InterPro" id="IPR002110">
    <property type="entry name" value="Ankyrin_rpt"/>
</dbReference>
<feature type="region of interest" description="Disordered" evidence="4">
    <location>
        <begin position="115"/>
        <end position="248"/>
    </location>
</feature>
<accession>A0ABR4DNY4</accession>
<dbReference type="GeneID" id="98122203"/>
<gene>
    <name evidence="5" type="ORF">VTJ83DRAFT_1403</name>
</gene>
<protein>
    <recommendedName>
        <fullName evidence="7">Ankyrin</fullName>
    </recommendedName>
</protein>
<dbReference type="RefSeq" id="XP_070870756.1">
    <property type="nucleotide sequence ID" value="XM_071007559.1"/>
</dbReference>
<keyword evidence="1" id="KW-0677">Repeat</keyword>
<feature type="compositionally biased region" description="Low complexity" evidence="4">
    <location>
        <begin position="226"/>
        <end position="242"/>
    </location>
</feature>
<evidence type="ECO:0008006" key="7">
    <source>
        <dbReference type="Google" id="ProtNLM"/>
    </source>
</evidence>
<name>A0ABR4DNY4_9PEZI</name>
<sequence>MDLAPAAASTAIAPPAPRRGRREKPWPHAKQKKLLRLYVCTQSERLPLVRILEILKDGSFDPRQRNSHKHLKNFLPDRRIDDWRPRDIGTMHARLRWLRSVRAERRIRNRKVRRRIPSDASLEDQHPVSPLQDHPPSFSPMDLMDPPLNPRMSLDLIPLDTLPPPPPPPPLPPPPPPPPQELHHYPAFSARSPSTGSPSTVKPESPGSTPQAVLSAASDTYHQDQSPSCASSIKSSSKSSSKSAKRRSWASVLSSISSGISSLARSSSSASSKGVNVNPSGANTALSRMTREEFVAMLQERPRKPGKGPAGAGPIGGLFKSKYSSAKPSTEDLNGALVRMCCANYIGRGGCVHERLSRAIDAQHDEGHDFTHFRVTDEEANMADKYGNALLHVAARWGARVSLLLYILKRTDDVQLVNHRGETFLHVFDPPRVPRMRPVSFLNLIRTLRARGFDFCHRDVDKQTFLHNLVARKEFPIETLYYVFREVGHGAARFLVANRSANGERLWHSVRRNLELTQPKLHRIFGDEVEFIRRYLPEFGEGKAPSTADTSTIGSDSLMSIHPAEAAPALYVPLDPNESNAQKVRRTPLMKLFRRSAAGRGPMSDAELTAKMQDIFDAAFKAPEFDIKNYLSKCDTEGNTALHYAAEFGLVPAVQMLCTKGASVNVFNNCGNTPLQLVKFAIQRTDVRSDIHMEARYLRCAVLLLEQGAIDQSKLFTERSVIFPHTVFDGSERSISNLMRQGVATQCRGLHLLTSSARHHPPPFPDMAEHHHEHGHGIHGGPFGDYHHRYHDHGPPPTHAHSHHYPPMFPGRGGDGGPGPSSSAMAESLTFQTSALAQQIVT</sequence>
<evidence type="ECO:0000256" key="1">
    <source>
        <dbReference type="ARBA" id="ARBA00022737"/>
    </source>
</evidence>
<evidence type="ECO:0000313" key="5">
    <source>
        <dbReference type="EMBL" id="KAL2272032.1"/>
    </source>
</evidence>
<feature type="compositionally biased region" description="Basic residues" evidence="4">
    <location>
        <begin position="18"/>
        <end position="28"/>
    </location>
</feature>
<feature type="compositionally biased region" description="Pro residues" evidence="4">
    <location>
        <begin position="161"/>
        <end position="180"/>
    </location>
</feature>
<keyword evidence="6" id="KW-1185">Reference proteome</keyword>
<dbReference type="SMART" id="SM00248">
    <property type="entry name" value="ANK"/>
    <property type="match status" value="2"/>
</dbReference>
<organism evidence="5 6">
    <name type="scientific">Remersonia thermophila</name>
    <dbReference type="NCBI Taxonomy" id="72144"/>
    <lineage>
        <taxon>Eukaryota</taxon>
        <taxon>Fungi</taxon>
        <taxon>Dikarya</taxon>
        <taxon>Ascomycota</taxon>
        <taxon>Pezizomycotina</taxon>
        <taxon>Sordariomycetes</taxon>
        <taxon>Sordariomycetidae</taxon>
        <taxon>Sordariales</taxon>
        <taxon>Sordariales incertae sedis</taxon>
        <taxon>Remersonia</taxon>
    </lineage>
</organism>
<keyword evidence="2 3" id="KW-0040">ANK repeat</keyword>
<feature type="compositionally biased region" description="Polar residues" evidence="4">
    <location>
        <begin position="273"/>
        <end position="287"/>
    </location>
</feature>
<dbReference type="Gene3D" id="1.25.40.20">
    <property type="entry name" value="Ankyrin repeat-containing domain"/>
    <property type="match status" value="2"/>
</dbReference>
<dbReference type="SUPFAM" id="SSF48403">
    <property type="entry name" value="Ankyrin repeat"/>
    <property type="match status" value="1"/>
</dbReference>
<feature type="region of interest" description="Disordered" evidence="4">
    <location>
        <begin position="791"/>
        <end position="825"/>
    </location>
</feature>
<feature type="region of interest" description="Disordered" evidence="4">
    <location>
        <begin position="264"/>
        <end position="289"/>
    </location>
</feature>
<evidence type="ECO:0000256" key="3">
    <source>
        <dbReference type="PROSITE-ProRule" id="PRU00023"/>
    </source>
</evidence>
<feature type="repeat" description="ANK" evidence="3">
    <location>
        <begin position="637"/>
        <end position="669"/>
    </location>
</feature>
<evidence type="ECO:0000256" key="4">
    <source>
        <dbReference type="SAM" id="MobiDB-lite"/>
    </source>
</evidence>
<dbReference type="Pfam" id="PF13857">
    <property type="entry name" value="Ank_5"/>
    <property type="match status" value="1"/>
</dbReference>
<feature type="compositionally biased region" description="Polar residues" evidence="4">
    <location>
        <begin position="191"/>
        <end position="225"/>
    </location>
</feature>
<dbReference type="EMBL" id="JAZGUE010000001">
    <property type="protein sequence ID" value="KAL2272032.1"/>
    <property type="molecule type" value="Genomic_DNA"/>
</dbReference>
<reference evidence="5 6" key="1">
    <citation type="journal article" date="2024" name="Commun. Biol.">
        <title>Comparative genomic analysis of thermophilic fungi reveals convergent evolutionary adaptations and gene losses.</title>
        <authorList>
            <person name="Steindorff A.S."/>
            <person name="Aguilar-Pontes M.V."/>
            <person name="Robinson A.J."/>
            <person name="Andreopoulos B."/>
            <person name="LaButti K."/>
            <person name="Kuo A."/>
            <person name="Mondo S."/>
            <person name="Riley R."/>
            <person name="Otillar R."/>
            <person name="Haridas S."/>
            <person name="Lipzen A."/>
            <person name="Grimwood J."/>
            <person name="Schmutz J."/>
            <person name="Clum A."/>
            <person name="Reid I.D."/>
            <person name="Moisan M.C."/>
            <person name="Butler G."/>
            <person name="Nguyen T.T.M."/>
            <person name="Dewar K."/>
            <person name="Conant G."/>
            <person name="Drula E."/>
            <person name="Henrissat B."/>
            <person name="Hansel C."/>
            <person name="Singer S."/>
            <person name="Hutchinson M.I."/>
            <person name="de Vries R.P."/>
            <person name="Natvig D.O."/>
            <person name="Powell A.J."/>
            <person name="Tsang A."/>
            <person name="Grigoriev I.V."/>
        </authorList>
    </citation>
    <scope>NUCLEOTIDE SEQUENCE [LARGE SCALE GENOMIC DNA]</scope>
    <source>
        <strain evidence="5 6">ATCC 22073</strain>
    </source>
</reference>
<evidence type="ECO:0000313" key="6">
    <source>
        <dbReference type="Proteomes" id="UP001600064"/>
    </source>
</evidence>
<dbReference type="PANTHER" id="PTHR24198">
    <property type="entry name" value="ANKYRIN REPEAT AND PROTEIN KINASE DOMAIN-CONTAINING PROTEIN"/>
    <property type="match status" value="1"/>
</dbReference>
<comment type="caution">
    <text evidence="5">The sequence shown here is derived from an EMBL/GenBank/DDBJ whole genome shotgun (WGS) entry which is preliminary data.</text>
</comment>
<dbReference type="PANTHER" id="PTHR24198:SF165">
    <property type="entry name" value="ANKYRIN REPEAT-CONTAINING PROTEIN-RELATED"/>
    <property type="match status" value="1"/>
</dbReference>